<dbReference type="InterPro" id="IPR050072">
    <property type="entry name" value="Peptidase_M20A"/>
</dbReference>
<feature type="domain" description="Peptidase M20 dimerisation" evidence="10">
    <location>
        <begin position="173"/>
        <end position="282"/>
    </location>
</feature>
<dbReference type="Gene3D" id="3.40.630.10">
    <property type="entry name" value="Zn peptidases"/>
    <property type="match status" value="1"/>
</dbReference>
<evidence type="ECO:0000256" key="7">
    <source>
        <dbReference type="ARBA" id="ARBA00022801"/>
    </source>
</evidence>
<evidence type="ECO:0000313" key="11">
    <source>
        <dbReference type="EMBL" id="SDY84001.1"/>
    </source>
</evidence>
<evidence type="ECO:0000256" key="4">
    <source>
        <dbReference type="ARBA" id="ARBA00022571"/>
    </source>
</evidence>
<comment type="cofactor">
    <cofactor evidence="1">
        <name>Zn(2+)</name>
        <dbReference type="ChEBI" id="CHEBI:29105"/>
    </cofactor>
</comment>
<keyword evidence="12" id="KW-1185">Reference proteome</keyword>
<dbReference type="InterPro" id="IPR010169">
    <property type="entry name" value="AcOrn-deacetyl"/>
</dbReference>
<protein>
    <submittedName>
        <fullName evidence="11">Acetylornithine deacetylase</fullName>
    </submittedName>
</protein>
<name>A0A1H3N4W5_9RHOB</name>
<gene>
    <name evidence="11" type="ORF">SAMN05444486_10512</name>
</gene>
<dbReference type="SUPFAM" id="SSF53187">
    <property type="entry name" value="Zn-dependent exopeptidases"/>
    <property type="match status" value="1"/>
</dbReference>
<dbReference type="PANTHER" id="PTHR43808">
    <property type="entry name" value="ACETYLORNITHINE DEACETYLASE"/>
    <property type="match status" value="1"/>
</dbReference>
<dbReference type="SUPFAM" id="SSF55031">
    <property type="entry name" value="Bacterial exopeptidase dimerisation domain"/>
    <property type="match status" value="1"/>
</dbReference>
<evidence type="ECO:0000256" key="3">
    <source>
        <dbReference type="ARBA" id="ARBA00022490"/>
    </source>
</evidence>
<comment type="similarity">
    <text evidence="2">Belongs to the peptidase M20A family. ArgE subfamily.</text>
</comment>
<dbReference type="CDD" id="cd03894">
    <property type="entry name" value="M20_ArgE"/>
    <property type="match status" value="1"/>
</dbReference>
<evidence type="ECO:0000256" key="8">
    <source>
        <dbReference type="ARBA" id="ARBA00022833"/>
    </source>
</evidence>
<sequence>MTSSTRTLQLLEKLVAFPTVSHESNLDLINWVQDLLQGAGFKVTRIWSPDRNKAGLFATIGPDVKGGACLSAHTDVVPVDGQVWTRPPFSLTDEGKRVFGRGTTDMKGFLASALAMAERIGKTPLCAPLSLSISYDEEIGCVGIRQMMPELRKLIGEPRIVIVGEPTSMQVATGHKGKTALKVTCHGQAGHSALAPQFVNAIHVAAEFVHQIRKLHDRLASGPHDDAYSIPYSTVHIGEIHGGRALNIVPETAVLHMEFRHLVETPAQDIQREIEDVAKHVSAAHQSAPPVTVEAINAYPGLNSDPSDRSVVWAHTMAGNLGITKVPFGTEAGFFAELGLKTVVIGPGDMASDGHKPNEGLTKSDLFACDAMMENILNALRSAS</sequence>
<dbReference type="GO" id="GO:0006526">
    <property type="term" value="P:L-arginine biosynthetic process"/>
    <property type="evidence" value="ECO:0007669"/>
    <property type="project" value="UniProtKB-KW"/>
</dbReference>
<dbReference type="Pfam" id="PF01546">
    <property type="entry name" value="Peptidase_M20"/>
    <property type="match status" value="1"/>
</dbReference>
<dbReference type="PROSITE" id="PS00759">
    <property type="entry name" value="ARGE_DAPE_CPG2_2"/>
    <property type="match status" value="1"/>
</dbReference>
<dbReference type="Pfam" id="PF07687">
    <property type="entry name" value="M20_dimer"/>
    <property type="match status" value="1"/>
</dbReference>
<evidence type="ECO:0000256" key="6">
    <source>
        <dbReference type="ARBA" id="ARBA00022723"/>
    </source>
</evidence>
<dbReference type="InterPro" id="IPR036264">
    <property type="entry name" value="Bact_exopeptidase_dim_dom"/>
</dbReference>
<dbReference type="GeneID" id="78125789"/>
<accession>A0A1H3N4W5</accession>
<keyword evidence="3" id="KW-0963">Cytoplasm</keyword>
<dbReference type="AlphaFoldDB" id="A0A1H3N4W5"/>
<dbReference type="PANTHER" id="PTHR43808:SF31">
    <property type="entry name" value="N-ACETYL-L-CITRULLINE DEACETYLASE"/>
    <property type="match status" value="1"/>
</dbReference>
<dbReference type="GO" id="GO:0008777">
    <property type="term" value="F:acetylornithine deacetylase activity"/>
    <property type="evidence" value="ECO:0007669"/>
    <property type="project" value="TreeGrafter"/>
</dbReference>
<evidence type="ECO:0000256" key="2">
    <source>
        <dbReference type="ARBA" id="ARBA00005691"/>
    </source>
</evidence>
<dbReference type="InterPro" id="IPR011650">
    <property type="entry name" value="Peptidase_M20_dimer"/>
</dbReference>
<keyword evidence="5" id="KW-0028">Amino-acid biosynthesis</keyword>
<keyword evidence="4" id="KW-0055">Arginine biosynthesis</keyword>
<keyword evidence="9" id="KW-0170">Cobalt</keyword>
<proteinExistence type="inferred from homology"/>
<reference evidence="11 12" key="1">
    <citation type="submission" date="2016-10" db="EMBL/GenBank/DDBJ databases">
        <authorList>
            <person name="de Groot N.N."/>
        </authorList>
    </citation>
    <scope>NUCLEOTIDE SEQUENCE [LARGE SCALE GENOMIC DNA]</scope>
    <source>
        <strain evidence="11 12">DSM 24677</strain>
    </source>
</reference>
<dbReference type="OrthoDB" id="9809784at2"/>
<dbReference type="InterPro" id="IPR001261">
    <property type="entry name" value="ArgE/DapE_CS"/>
</dbReference>
<evidence type="ECO:0000256" key="5">
    <source>
        <dbReference type="ARBA" id="ARBA00022605"/>
    </source>
</evidence>
<dbReference type="STRING" id="576131.SAMN05444486_10512"/>
<dbReference type="GO" id="GO:0046872">
    <property type="term" value="F:metal ion binding"/>
    <property type="evidence" value="ECO:0007669"/>
    <property type="project" value="UniProtKB-KW"/>
</dbReference>
<evidence type="ECO:0000259" key="10">
    <source>
        <dbReference type="Pfam" id="PF07687"/>
    </source>
</evidence>
<dbReference type="Proteomes" id="UP000199026">
    <property type="component" value="Unassembled WGS sequence"/>
</dbReference>
<dbReference type="Gene3D" id="3.30.70.360">
    <property type="match status" value="1"/>
</dbReference>
<evidence type="ECO:0000313" key="12">
    <source>
        <dbReference type="Proteomes" id="UP000199026"/>
    </source>
</evidence>
<keyword evidence="7" id="KW-0378">Hydrolase</keyword>
<dbReference type="EMBL" id="FNPR01000005">
    <property type="protein sequence ID" value="SDY84001.1"/>
    <property type="molecule type" value="Genomic_DNA"/>
</dbReference>
<keyword evidence="8" id="KW-0862">Zinc</keyword>
<dbReference type="InterPro" id="IPR002933">
    <property type="entry name" value="Peptidase_M20"/>
</dbReference>
<dbReference type="NCBIfam" id="TIGR01892">
    <property type="entry name" value="AcOrn-deacetyl"/>
    <property type="match status" value="1"/>
</dbReference>
<dbReference type="NCBIfam" id="NF005710">
    <property type="entry name" value="PRK07522.1"/>
    <property type="match status" value="1"/>
</dbReference>
<evidence type="ECO:0000256" key="1">
    <source>
        <dbReference type="ARBA" id="ARBA00001947"/>
    </source>
</evidence>
<evidence type="ECO:0000256" key="9">
    <source>
        <dbReference type="ARBA" id="ARBA00023285"/>
    </source>
</evidence>
<dbReference type="RefSeq" id="WP_089894169.1">
    <property type="nucleotide sequence ID" value="NZ_CP158687.1"/>
</dbReference>
<organism evidence="11 12">
    <name type="scientific">Lentibacter algarum</name>
    <dbReference type="NCBI Taxonomy" id="576131"/>
    <lineage>
        <taxon>Bacteria</taxon>
        <taxon>Pseudomonadati</taxon>
        <taxon>Pseudomonadota</taxon>
        <taxon>Alphaproteobacteria</taxon>
        <taxon>Rhodobacterales</taxon>
        <taxon>Roseobacteraceae</taxon>
        <taxon>Lentibacter</taxon>
    </lineage>
</organism>
<keyword evidence="6" id="KW-0479">Metal-binding</keyword>